<dbReference type="SUPFAM" id="SSF57997">
    <property type="entry name" value="Tropomyosin"/>
    <property type="match status" value="1"/>
</dbReference>
<feature type="compositionally biased region" description="Basic and acidic residues" evidence="5">
    <location>
        <begin position="366"/>
        <end position="378"/>
    </location>
</feature>
<keyword evidence="3" id="KW-0560">Oxidoreductase</keyword>
<feature type="compositionally biased region" description="Basic residues" evidence="5">
    <location>
        <begin position="520"/>
        <end position="531"/>
    </location>
</feature>
<feature type="domain" description="GRIP" evidence="6">
    <location>
        <begin position="1076"/>
        <end position="1126"/>
    </location>
</feature>
<feature type="compositionally biased region" description="Basic and acidic residues" evidence="5">
    <location>
        <begin position="410"/>
        <end position="438"/>
    </location>
</feature>
<proteinExistence type="inferred from homology"/>
<feature type="region of interest" description="Disordered" evidence="5">
    <location>
        <begin position="640"/>
        <end position="659"/>
    </location>
</feature>
<dbReference type="PRINTS" id="PR00080">
    <property type="entry name" value="SDRFAMILY"/>
</dbReference>
<dbReference type="InterPro" id="IPR000237">
    <property type="entry name" value="GRIP_dom"/>
</dbReference>
<feature type="region of interest" description="Disordered" evidence="5">
    <location>
        <begin position="468"/>
        <end position="595"/>
    </location>
</feature>
<feature type="compositionally biased region" description="Basic and acidic residues" evidence="5">
    <location>
        <begin position="138"/>
        <end position="149"/>
    </location>
</feature>
<feature type="region of interest" description="Disordered" evidence="5">
    <location>
        <begin position="365"/>
        <end position="442"/>
    </location>
</feature>
<comment type="similarity">
    <text evidence="1">Belongs to the short-chain dehydrogenases/reductases (SDR) family.</text>
</comment>
<dbReference type="InterPro" id="IPR052178">
    <property type="entry name" value="Sec_Metab_Biosynth_SDR"/>
</dbReference>
<feature type="compositionally biased region" description="Low complexity" evidence="5">
    <location>
        <begin position="535"/>
        <end position="563"/>
    </location>
</feature>
<feature type="coiled-coil region" evidence="4">
    <location>
        <begin position="321"/>
        <end position="355"/>
    </location>
</feature>
<dbReference type="Pfam" id="PF00106">
    <property type="entry name" value="adh_short"/>
    <property type="match status" value="1"/>
</dbReference>
<dbReference type="InterPro" id="IPR020904">
    <property type="entry name" value="Sc_DH/Rdtase_CS"/>
</dbReference>
<evidence type="ECO:0000259" key="6">
    <source>
        <dbReference type="PROSITE" id="PS50913"/>
    </source>
</evidence>
<dbReference type="GO" id="GO:0016491">
    <property type="term" value="F:oxidoreductase activity"/>
    <property type="evidence" value="ECO:0007669"/>
    <property type="project" value="UniProtKB-KW"/>
</dbReference>
<keyword evidence="2" id="KW-0521">NADP</keyword>
<feature type="region of interest" description="Disordered" evidence="5">
    <location>
        <begin position="1059"/>
        <end position="1079"/>
    </location>
</feature>
<feature type="region of interest" description="Disordered" evidence="5">
    <location>
        <begin position="781"/>
        <end position="805"/>
    </location>
</feature>
<feature type="compositionally biased region" description="Low complexity" evidence="5">
    <location>
        <begin position="19"/>
        <end position="36"/>
    </location>
</feature>
<feature type="region of interest" description="Disordered" evidence="5">
    <location>
        <begin position="965"/>
        <end position="1002"/>
    </location>
</feature>
<accession>A0A9P7GZT6</accession>
<dbReference type="Proteomes" id="UP000782241">
    <property type="component" value="Unassembled WGS sequence"/>
</dbReference>
<feature type="compositionally biased region" description="Basic and acidic residues" evidence="5">
    <location>
        <begin position="92"/>
        <end position="121"/>
    </location>
</feature>
<dbReference type="FunFam" id="3.40.50.720:FF:000084">
    <property type="entry name" value="Short-chain dehydrogenase reductase"/>
    <property type="match status" value="1"/>
</dbReference>
<evidence type="ECO:0000256" key="1">
    <source>
        <dbReference type="ARBA" id="ARBA00006484"/>
    </source>
</evidence>
<evidence type="ECO:0000256" key="3">
    <source>
        <dbReference type="ARBA" id="ARBA00023002"/>
    </source>
</evidence>
<dbReference type="InterPro" id="IPR002347">
    <property type="entry name" value="SDR_fam"/>
</dbReference>
<dbReference type="PROSITE" id="PS50913">
    <property type="entry name" value="GRIP"/>
    <property type="match status" value="1"/>
</dbReference>
<feature type="compositionally biased region" description="Basic and acidic residues" evidence="5">
    <location>
        <begin position="260"/>
        <end position="281"/>
    </location>
</feature>
<name>A0A9P7GZT6_9HYPO</name>
<dbReference type="Gene3D" id="1.10.287.1490">
    <property type="match status" value="2"/>
</dbReference>
<dbReference type="Gene3D" id="1.20.58.60">
    <property type="match status" value="1"/>
</dbReference>
<evidence type="ECO:0000313" key="8">
    <source>
        <dbReference type="Proteomes" id="UP000782241"/>
    </source>
</evidence>
<feature type="compositionally biased region" description="Basic and acidic residues" evidence="5">
    <location>
        <begin position="568"/>
        <end position="594"/>
    </location>
</feature>
<sequence>MFQRLKGAIDRTIAEEQARQQTTTPSRTPSRAASTSRKGDGTPGQRAKSRKQASDTGDAPNPDPAVFEAAFVIDDSDEPSRATTPLPPGAADETKADDATDRNQASDEKSLETQGTKDESGSGKSQDGTTAAPATKPEATKPKELSPEIRQKLRKLEKLEATYPELLRSYRVAHRRATAIEPFEKALRENTPLTSISDPEALVEYLNQLNLRSDMVMQELKKVSTDKDEVQKKHNAAEEKAKKLGEELAALKAGGSAQSKTEESEASKDEDTPPEVPEKSKSPVSSVMGMFSPKHKPQKSLSEVTEAKDSNEDFFSYDNEIPQLQADVASKAEEIEKLKSEVDGLQKELTTVKENSAGLVENFENATRELSESRDAAAAKDSLQTQLDERNKEIESLSQRLEEAQNQLKQLEEDRNKHTTKVDELKISLASSDKRASDLDAELAKASNAKNISKKLIDDLNNQIDTLKKEKAESQTKINDLTKKLESKPAPTTPNPAIAPAPAASQPIAAPSPAAGGGGNKKKNNKKKGKGKGGAAAPAPAPVVEAVVETPEPATPAEPAGNAELEAEITKLKEEVAEKDTQIERLSNRRKTEEDLREEIESLQENLLAIGQDHVEAKDKIKELEAEKLELKTQIADLEKKISSSESDTEASSKLQSEMDSLKTEYNELKDQTSTLQADLGAAQQLAQNRFKDLTELREVLQKAQPELKSLRQESATLKTTKEELATKTRELKDMEKREKDLKRDVERAQKLSLDRETEIKGLQEKLTVETNAKLRLEDAQRVSGRDIRRSEAEKAEVSARADKAEQELKTVQEELGKLRPRVKELEEQVHKLKREKTAAQEEVDFKSQQYINAQGLLSSMRDQTAEMSVQLKESKSQAESLEEELAEVQRLLQERTREGETMRRLLADVDERADNKVRDMRARMEAAVEERDRIEDESSTLARRKTRETEDLKQKLKDLEREVKTLTHERDELEHREKEWRRRREELESVEEKAEAEADELRTTASQLRTALDASEKQVRDVEKQRAELRRMLEESRQRYEKLSKDLKAAQTKLVANSSRSSFDSVRSGSNGSPAAAGAPDTVYLKTILLQFLEQKDTKLRAQLVPVLGKLLRFDKSDEQNSKSILAPTLRFTRPLLTNSCTITENQLRTFQSSVPKDFQYTTYKMSGTQPSSGGEQRNFSRNALFDLSGKVALVTGGGSGIGLMATQALSVNGAKVYITGRTKEKLDRVVEKYGKDIAGEIIPIQADISNKEGIQKLYEEYSSREDCLCILVNNAGISSNSFQVEADSAQEMRQNLFENKDATFEDWNTTYNTNVTGLYFTTAAFLPLLQKSSEKQEGWSSTVINISSISGLIQKSQNHFSYNASKGAAVHLTRMLAAEIVSNKLKIRVNGIAPGVFPSEMTTDGSDENQKSFIPKEKYAEKVPAGRAGKDQDMAATVLFFATNQYLVGQTVAVDGGYTIAAGQ</sequence>
<evidence type="ECO:0000313" key="7">
    <source>
        <dbReference type="EMBL" id="KAG5655972.1"/>
    </source>
</evidence>
<feature type="compositionally biased region" description="Basic and acidic residues" evidence="5">
    <location>
        <begin position="7"/>
        <end position="18"/>
    </location>
</feature>
<dbReference type="PROSITE" id="PS00061">
    <property type="entry name" value="ADH_SHORT"/>
    <property type="match status" value="1"/>
</dbReference>
<evidence type="ECO:0000256" key="5">
    <source>
        <dbReference type="SAM" id="MobiDB-lite"/>
    </source>
</evidence>
<feature type="region of interest" description="Disordered" evidence="5">
    <location>
        <begin position="712"/>
        <end position="745"/>
    </location>
</feature>
<evidence type="ECO:0000256" key="2">
    <source>
        <dbReference type="ARBA" id="ARBA00022857"/>
    </source>
</evidence>
<dbReference type="PRINTS" id="PR00081">
    <property type="entry name" value="GDHRDH"/>
</dbReference>
<dbReference type="Pfam" id="PF01465">
    <property type="entry name" value="GRIP"/>
    <property type="match status" value="1"/>
</dbReference>
<feature type="compositionally biased region" description="Low complexity" evidence="5">
    <location>
        <begin position="500"/>
        <end position="514"/>
    </location>
</feature>
<feature type="compositionally biased region" description="Basic and acidic residues" evidence="5">
    <location>
        <begin position="387"/>
        <end position="403"/>
    </location>
</feature>
<evidence type="ECO:0000256" key="4">
    <source>
        <dbReference type="SAM" id="Coils"/>
    </source>
</evidence>
<organism evidence="7 8">
    <name type="scientific">Fusarium avenaceum</name>
    <dbReference type="NCBI Taxonomy" id="40199"/>
    <lineage>
        <taxon>Eukaryota</taxon>
        <taxon>Fungi</taxon>
        <taxon>Dikarya</taxon>
        <taxon>Ascomycota</taxon>
        <taxon>Pezizomycotina</taxon>
        <taxon>Sordariomycetes</taxon>
        <taxon>Hypocreomycetidae</taxon>
        <taxon>Hypocreales</taxon>
        <taxon>Nectriaceae</taxon>
        <taxon>Fusarium</taxon>
        <taxon>Fusarium tricinctum species complex</taxon>
    </lineage>
</organism>
<feature type="region of interest" description="Disordered" evidence="5">
    <location>
        <begin position="927"/>
        <end position="953"/>
    </location>
</feature>
<keyword evidence="4" id="KW-0175">Coiled coil</keyword>
<dbReference type="SUPFAM" id="SSF90257">
    <property type="entry name" value="Myosin rod fragments"/>
    <property type="match status" value="1"/>
</dbReference>
<feature type="region of interest" description="Disordered" evidence="5">
    <location>
        <begin position="1"/>
        <end position="149"/>
    </location>
</feature>
<reference evidence="7" key="1">
    <citation type="submission" date="2021-04" db="EMBL/GenBank/DDBJ databases">
        <title>Draft genome of Fusarium avenaceum strain F156N33, isolated from an atmospheric sample in Virginia.</title>
        <authorList>
            <person name="Yang S."/>
            <person name="Vinatzer B.A."/>
            <person name="Coleman J."/>
        </authorList>
    </citation>
    <scope>NUCLEOTIDE SEQUENCE</scope>
    <source>
        <strain evidence="7">F156N33</strain>
    </source>
</reference>
<comment type="caution">
    <text evidence="7">The sequence shown here is derived from an EMBL/GenBank/DDBJ whole genome shotgun (WGS) entry which is preliminary data.</text>
</comment>
<dbReference type="Gene3D" id="3.40.50.720">
    <property type="entry name" value="NAD(P)-binding Rossmann-like Domain"/>
    <property type="match status" value="1"/>
</dbReference>
<protein>
    <recommendedName>
        <fullName evidence="6">GRIP domain-containing protein</fullName>
    </recommendedName>
</protein>
<feature type="compositionally biased region" description="Basic and acidic residues" evidence="5">
    <location>
        <begin position="720"/>
        <end position="745"/>
    </location>
</feature>
<dbReference type="PANTHER" id="PTHR43618">
    <property type="entry name" value="7-ALPHA-HYDROXYSTEROID DEHYDROGENASE"/>
    <property type="match status" value="1"/>
</dbReference>
<feature type="compositionally biased region" description="Low complexity" evidence="5">
    <location>
        <begin position="644"/>
        <end position="653"/>
    </location>
</feature>
<keyword evidence="8" id="KW-1185">Reference proteome</keyword>
<dbReference type="SMART" id="SM00755">
    <property type="entry name" value="Grip"/>
    <property type="match status" value="1"/>
</dbReference>
<dbReference type="InterPro" id="IPR036291">
    <property type="entry name" value="NAD(P)-bd_dom_sf"/>
</dbReference>
<gene>
    <name evidence="7" type="ORF">KAF25_001542</name>
</gene>
<feature type="compositionally biased region" description="Basic and acidic residues" evidence="5">
    <location>
        <begin position="468"/>
        <end position="487"/>
    </location>
</feature>
<dbReference type="PANTHER" id="PTHR43618:SF4">
    <property type="entry name" value="SHORT CHAIN DEHYDROGENASE_REDUCTASE FAMILY (AFU_ORTHOLOGUE AFUA_7G04540)"/>
    <property type="match status" value="1"/>
</dbReference>
<feature type="region of interest" description="Disordered" evidence="5">
    <location>
        <begin position="224"/>
        <end position="318"/>
    </location>
</feature>
<feature type="compositionally biased region" description="Basic and acidic residues" evidence="5">
    <location>
        <begin position="224"/>
        <end position="246"/>
    </location>
</feature>
<feature type="compositionally biased region" description="Basic and acidic residues" evidence="5">
    <location>
        <begin position="927"/>
        <end position="937"/>
    </location>
</feature>
<dbReference type="EMBL" id="JAGPUO010000024">
    <property type="protein sequence ID" value="KAG5655972.1"/>
    <property type="molecule type" value="Genomic_DNA"/>
</dbReference>
<dbReference type="SUPFAM" id="SSF51735">
    <property type="entry name" value="NAD(P)-binding Rossmann-fold domains"/>
    <property type="match status" value="1"/>
</dbReference>